<organism evidence="2 3">
    <name type="scientific">Cochliobolus carbonum (strain 26-R-13)</name>
    <name type="common">Maize leaf spot fungus</name>
    <name type="synonym">Bipolaris zeicola</name>
    <dbReference type="NCBI Taxonomy" id="930089"/>
    <lineage>
        <taxon>Eukaryota</taxon>
        <taxon>Fungi</taxon>
        <taxon>Dikarya</taxon>
        <taxon>Ascomycota</taxon>
        <taxon>Pezizomycotina</taxon>
        <taxon>Dothideomycetes</taxon>
        <taxon>Pleosporomycetidae</taxon>
        <taxon>Pleosporales</taxon>
        <taxon>Pleosporineae</taxon>
        <taxon>Pleosporaceae</taxon>
        <taxon>Bipolaris</taxon>
    </lineage>
</organism>
<protein>
    <submittedName>
        <fullName evidence="2">Uncharacterized protein</fullName>
    </submittedName>
</protein>
<keyword evidence="3" id="KW-1185">Reference proteome</keyword>
<accession>W6Y530</accession>
<dbReference type="RefSeq" id="XP_007715512.1">
    <property type="nucleotide sequence ID" value="XM_007717322.1"/>
</dbReference>
<dbReference type="Proteomes" id="UP000053841">
    <property type="component" value="Unassembled WGS sequence"/>
</dbReference>
<evidence type="ECO:0000313" key="3">
    <source>
        <dbReference type="Proteomes" id="UP000053841"/>
    </source>
</evidence>
<dbReference type="KEGG" id="bze:COCCADRAFT_104542"/>
<name>W6Y530_COCC2</name>
<dbReference type="HOGENOM" id="CLU_2764680_0_0_1"/>
<evidence type="ECO:0000313" key="2">
    <source>
        <dbReference type="EMBL" id="EUC30184.1"/>
    </source>
</evidence>
<reference evidence="2 3" key="1">
    <citation type="journal article" date="2013" name="PLoS Genet.">
        <title>Comparative genome structure, secondary metabolite, and effector coding capacity across Cochliobolus pathogens.</title>
        <authorList>
            <person name="Condon B.J."/>
            <person name="Leng Y."/>
            <person name="Wu D."/>
            <person name="Bushley K.E."/>
            <person name="Ohm R.A."/>
            <person name="Otillar R."/>
            <person name="Martin J."/>
            <person name="Schackwitz W."/>
            <person name="Grimwood J."/>
            <person name="MohdZainudin N."/>
            <person name="Xue C."/>
            <person name="Wang R."/>
            <person name="Manning V.A."/>
            <person name="Dhillon B."/>
            <person name="Tu Z.J."/>
            <person name="Steffenson B.J."/>
            <person name="Salamov A."/>
            <person name="Sun H."/>
            <person name="Lowry S."/>
            <person name="LaButti K."/>
            <person name="Han J."/>
            <person name="Copeland A."/>
            <person name="Lindquist E."/>
            <person name="Barry K."/>
            <person name="Schmutz J."/>
            <person name="Baker S.E."/>
            <person name="Ciuffetti L.M."/>
            <person name="Grigoriev I.V."/>
            <person name="Zhong S."/>
            <person name="Turgeon B.G."/>
        </authorList>
    </citation>
    <scope>NUCLEOTIDE SEQUENCE [LARGE SCALE GENOMIC DNA]</scope>
    <source>
        <strain evidence="2 3">26-R-13</strain>
    </source>
</reference>
<gene>
    <name evidence="2" type="ORF">COCCADRAFT_104542</name>
</gene>
<sequence length="84" mass="9443">MEITIPLHPHPSASPHPRQHDPDARGPRGLAARVTFRFSEEDGDHTAHFAHSMTYGYPSPFIGKRSLGITPSCREANMYIEILY</sequence>
<feature type="region of interest" description="Disordered" evidence="1">
    <location>
        <begin position="1"/>
        <end position="28"/>
    </location>
</feature>
<evidence type="ECO:0000256" key="1">
    <source>
        <dbReference type="SAM" id="MobiDB-lite"/>
    </source>
</evidence>
<dbReference type="AlphaFoldDB" id="W6Y530"/>
<dbReference type="EMBL" id="KI964711">
    <property type="protein sequence ID" value="EUC30184.1"/>
    <property type="molecule type" value="Genomic_DNA"/>
</dbReference>
<dbReference type="OrthoDB" id="10353233at2759"/>
<dbReference type="GeneID" id="19143035"/>
<proteinExistence type="predicted"/>